<organism evidence="2 3">
    <name type="scientific">Nicotiana tabacum</name>
    <name type="common">Common tobacco</name>
    <dbReference type="NCBI Taxonomy" id="4097"/>
    <lineage>
        <taxon>Eukaryota</taxon>
        <taxon>Viridiplantae</taxon>
        <taxon>Streptophyta</taxon>
        <taxon>Embryophyta</taxon>
        <taxon>Tracheophyta</taxon>
        <taxon>Spermatophyta</taxon>
        <taxon>Magnoliopsida</taxon>
        <taxon>eudicotyledons</taxon>
        <taxon>Gunneridae</taxon>
        <taxon>Pentapetalae</taxon>
        <taxon>asterids</taxon>
        <taxon>lamiids</taxon>
        <taxon>Solanales</taxon>
        <taxon>Solanaceae</taxon>
        <taxon>Nicotianoideae</taxon>
        <taxon>Nicotianeae</taxon>
        <taxon>Nicotiana</taxon>
    </lineage>
</organism>
<evidence type="ECO:0000313" key="2">
    <source>
        <dbReference type="Proteomes" id="UP000790787"/>
    </source>
</evidence>
<proteinExistence type="predicted"/>
<dbReference type="Pfam" id="PF14244">
    <property type="entry name" value="Retrotran_gag_3"/>
    <property type="match status" value="1"/>
</dbReference>
<dbReference type="AlphaFoldDB" id="A0A1S3YV49"/>
<name>A0A1S3YV49_TOBAC</name>
<dbReference type="KEGG" id="nta:107779857"/>
<protein>
    <recommendedName>
        <fullName evidence="1">Retrotransposon Copia-like N-terminal domain-containing protein</fullName>
    </recommendedName>
</protein>
<keyword evidence="2" id="KW-1185">Reference proteome</keyword>
<evidence type="ECO:0000313" key="3">
    <source>
        <dbReference type="RefSeq" id="XP_016455842.1"/>
    </source>
</evidence>
<dbReference type="PaxDb" id="4097-A0A1S3YV49"/>
<reference evidence="2" key="1">
    <citation type="journal article" date="2014" name="Nat. Commun.">
        <title>The tobacco genome sequence and its comparison with those of tomato and potato.</title>
        <authorList>
            <person name="Sierro N."/>
            <person name="Battey J.N."/>
            <person name="Ouadi S."/>
            <person name="Bakaher N."/>
            <person name="Bovet L."/>
            <person name="Willig A."/>
            <person name="Goepfert S."/>
            <person name="Peitsch M.C."/>
            <person name="Ivanov N.V."/>
        </authorList>
    </citation>
    <scope>NUCLEOTIDE SEQUENCE [LARGE SCALE GENOMIC DNA]</scope>
</reference>
<dbReference type="PANTHER" id="PTHR37610:SF6">
    <property type="entry name" value="GAG-POLYPEPTIDE OF LTR COPIA-TYPE-RELATED"/>
    <property type="match status" value="1"/>
</dbReference>
<evidence type="ECO:0000259" key="1">
    <source>
        <dbReference type="Pfam" id="PF14244"/>
    </source>
</evidence>
<dbReference type="OrthoDB" id="1717805at2759"/>
<gene>
    <name evidence="3" type="primary">LOC107779857</name>
</gene>
<sequence>MTPNSTDDSSNVSAARTITQPAAVDSTHLYYLHPSDSPGMVLVNSVFDGKGYGGWSRAIVIALSAKNKLGFIDGTYSEPDASSTDFKQWNRCNDMVISWILNYLSKDIAEKVLYSKIANAIWKELEVRFGQCNGAQLYQLQKELGDLVQGTSDIAGYYTKGLNDAYTTVRSNILMLTPLPSVNQTYSLLIQDEKQREIHITQNPVENAFLAQNQPTYFQKYANGEGKLKANLEGKKNNLVCNYCKKTGHSNDKCYRIIGFPSTFKFTKSKKYQEGPHINAVLKHEENTSQSVNTMEGNATGKVITQEIQSALPTSSAGEGWTTW</sequence>
<dbReference type="RefSeq" id="XP_016455842.1">
    <property type="nucleotide sequence ID" value="XM_016600356.1"/>
</dbReference>
<dbReference type="InterPro" id="IPR029472">
    <property type="entry name" value="Copia-like_N"/>
</dbReference>
<dbReference type="Proteomes" id="UP000790787">
    <property type="component" value="Chromosome 6"/>
</dbReference>
<dbReference type="GeneID" id="107779857"/>
<dbReference type="PANTHER" id="PTHR37610">
    <property type="entry name" value="CCHC-TYPE DOMAIN-CONTAINING PROTEIN"/>
    <property type="match status" value="1"/>
</dbReference>
<dbReference type="STRING" id="4097.A0A1S3YV49"/>
<accession>A0A1S3YV49</accession>
<reference evidence="3" key="2">
    <citation type="submission" date="2025-08" db="UniProtKB">
        <authorList>
            <consortium name="RefSeq"/>
        </authorList>
    </citation>
    <scope>IDENTIFICATION</scope>
</reference>